<comment type="caution">
    <text evidence="1">The sequence shown here is derived from an EMBL/GenBank/DDBJ whole genome shotgun (WGS) entry which is preliminary data.</text>
</comment>
<protein>
    <submittedName>
        <fullName evidence="1">Uncharacterized protein</fullName>
    </submittedName>
</protein>
<accession>A0AAV4IGJ2</accession>
<evidence type="ECO:0000313" key="2">
    <source>
        <dbReference type="Proteomes" id="UP000762676"/>
    </source>
</evidence>
<proteinExistence type="predicted"/>
<evidence type="ECO:0000313" key="1">
    <source>
        <dbReference type="EMBL" id="GFS07721.1"/>
    </source>
</evidence>
<dbReference type="EMBL" id="BMAT01013219">
    <property type="protein sequence ID" value="GFS07721.1"/>
    <property type="molecule type" value="Genomic_DNA"/>
</dbReference>
<gene>
    <name evidence="1" type="ORF">ElyMa_006575700</name>
</gene>
<sequence>MLIHLQPPSAPSSFSNLSPLSTEISTAGLPLCGVPMEQLTRLSLTDLCPAVRARQLGEYTTAWAALRLRPHSRDSQIREHGALLNQVLLLGHPCGPLPNLLGIHVCSCTGGNKRKTVFIPKWHFQSGLRRTARFGRTSMMNVPLCVSEMMKVAPPWMLGRDNDGQQGAGGAGEG</sequence>
<dbReference type="Proteomes" id="UP000762676">
    <property type="component" value="Unassembled WGS sequence"/>
</dbReference>
<keyword evidence="2" id="KW-1185">Reference proteome</keyword>
<dbReference type="AlphaFoldDB" id="A0AAV4IGJ2"/>
<organism evidence="1 2">
    <name type="scientific">Elysia marginata</name>
    <dbReference type="NCBI Taxonomy" id="1093978"/>
    <lineage>
        <taxon>Eukaryota</taxon>
        <taxon>Metazoa</taxon>
        <taxon>Spiralia</taxon>
        <taxon>Lophotrochozoa</taxon>
        <taxon>Mollusca</taxon>
        <taxon>Gastropoda</taxon>
        <taxon>Heterobranchia</taxon>
        <taxon>Euthyneura</taxon>
        <taxon>Panpulmonata</taxon>
        <taxon>Sacoglossa</taxon>
        <taxon>Placobranchoidea</taxon>
        <taxon>Plakobranchidae</taxon>
        <taxon>Elysia</taxon>
    </lineage>
</organism>
<reference evidence="1 2" key="1">
    <citation type="journal article" date="2021" name="Elife">
        <title>Chloroplast acquisition without the gene transfer in kleptoplastic sea slugs, Plakobranchus ocellatus.</title>
        <authorList>
            <person name="Maeda T."/>
            <person name="Takahashi S."/>
            <person name="Yoshida T."/>
            <person name="Shimamura S."/>
            <person name="Takaki Y."/>
            <person name="Nagai Y."/>
            <person name="Toyoda A."/>
            <person name="Suzuki Y."/>
            <person name="Arimoto A."/>
            <person name="Ishii H."/>
            <person name="Satoh N."/>
            <person name="Nishiyama T."/>
            <person name="Hasebe M."/>
            <person name="Maruyama T."/>
            <person name="Minagawa J."/>
            <person name="Obokata J."/>
            <person name="Shigenobu S."/>
        </authorList>
    </citation>
    <scope>NUCLEOTIDE SEQUENCE [LARGE SCALE GENOMIC DNA]</scope>
</reference>
<name>A0AAV4IGJ2_9GAST</name>